<accession>A0A9W6YTP7</accession>
<gene>
    <name evidence="1" type="ORF">Amon01_000082300</name>
</gene>
<evidence type="ECO:0000313" key="2">
    <source>
        <dbReference type="Proteomes" id="UP001165063"/>
    </source>
</evidence>
<sequence>MISHSTLSSRCSNSLKLVGSCPIGQHFKQQQTTVISSIHPLPKFNLGEIQAAMKTATCAKSIEREAVSECTPVVAYAKSIFKRAFYKQNPINQQQQQHDPLGYFQESLCIYSLPNHNPYLDDETLKLFGCARHWFVVAA</sequence>
<proteinExistence type="predicted"/>
<comment type="caution">
    <text evidence="1">The sequence shown here is derived from an EMBL/GenBank/DDBJ whole genome shotgun (WGS) entry which is preliminary data.</text>
</comment>
<dbReference type="EMBL" id="BSXU01000231">
    <property type="protein sequence ID" value="GMG19898.1"/>
    <property type="molecule type" value="Genomic_DNA"/>
</dbReference>
<keyword evidence="2" id="KW-1185">Reference proteome</keyword>
<name>A0A9W6YTP7_AMBMO</name>
<dbReference type="Proteomes" id="UP001165063">
    <property type="component" value="Unassembled WGS sequence"/>
</dbReference>
<protein>
    <submittedName>
        <fullName evidence="1">Unnamed protein product</fullName>
    </submittedName>
</protein>
<evidence type="ECO:0000313" key="1">
    <source>
        <dbReference type="EMBL" id="GMG19898.1"/>
    </source>
</evidence>
<dbReference type="AlphaFoldDB" id="A0A9W6YTP7"/>
<organism evidence="1 2">
    <name type="scientific">Ambrosiozyma monospora</name>
    <name type="common">Yeast</name>
    <name type="synonym">Endomycopsis monosporus</name>
    <dbReference type="NCBI Taxonomy" id="43982"/>
    <lineage>
        <taxon>Eukaryota</taxon>
        <taxon>Fungi</taxon>
        <taxon>Dikarya</taxon>
        <taxon>Ascomycota</taxon>
        <taxon>Saccharomycotina</taxon>
        <taxon>Pichiomycetes</taxon>
        <taxon>Pichiales</taxon>
        <taxon>Pichiaceae</taxon>
        <taxon>Ambrosiozyma</taxon>
    </lineage>
</organism>
<reference evidence="1" key="1">
    <citation type="submission" date="2023-04" db="EMBL/GenBank/DDBJ databases">
        <title>Ambrosiozyma monospora NBRC 1965.</title>
        <authorList>
            <person name="Ichikawa N."/>
            <person name="Sato H."/>
            <person name="Tonouchi N."/>
        </authorList>
    </citation>
    <scope>NUCLEOTIDE SEQUENCE</scope>
    <source>
        <strain evidence="1">NBRC 1965</strain>
    </source>
</reference>